<gene>
    <name evidence="4" type="ORF">EJP77_12880</name>
</gene>
<evidence type="ECO:0000256" key="2">
    <source>
        <dbReference type="SAM" id="Phobius"/>
    </source>
</evidence>
<feature type="domain" description="Magnesium transporter MgtE intracellular" evidence="3">
    <location>
        <begin position="146"/>
        <end position="200"/>
    </location>
</feature>
<keyword evidence="5" id="KW-1185">Reference proteome</keyword>
<protein>
    <recommendedName>
        <fullName evidence="3">Magnesium transporter MgtE intracellular domain-containing protein</fullName>
    </recommendedName>
</protein>
<sequence>MAKVIIEEEEKESGGKGFARFLFIVTPILFTVVLVGVLLTLFNVNFKNEFLKIGNNIPIVKDWLPDPAASTKQAESSEATIKGLKDQVSEQDANLKKANEAAKAQADKVKELQAKLDEANKAVSDQKSQDAVKQESDYQKEVKKLANLYGSMNPGKAAAILGNLTTEETVQMLNAMSNESKAAILEKMDPKKAADVSILLKDAKPSEDMAIAALQSRLNKGATTTPAATSSSTGLSDQEIGQTFAAMTPENAAKLLLETNKTSPDKTLKILKSVDDTSRSEILSAMNDKEPATAAKILNKMLSK</sequence>
<organism evidence="4 5">
    <name type="scientific">Paenibacillus zeisoli</name>
    <dbReference type="NCBI Taxonomy" id="2496267"/>
    <lineage>
        <taxon>Bacteria</taxon>
        <taxon>Bacillati</taxon>
        <taxon>Bacillota</taxon>
        <taxon>Bacilli</taxon>
        <taxon>Bacillales</taxon>
        <taxon>Paenibacillaceae</taxon>
        <taxon>Paenibacillus</taxon>
    </lineage>
</organism>
<dbReference type="Proteomes" id="UP000272464">
    <property type="component" value="Unassembled WGS sequence"/>
</dbReference>
<keyword evidence="2" id="KW-0472">Membrane</keyword>
<reference evidence="4 5" key="1">
    <citation type="submission" date="2018-12" db="EMBL/GenBank/DDBJ databases">
        <authorList>
            <person name="Sun L."/>
            <person name="Chen Z."/>
        </authorList>
    </citation>
    <scope>NUCLEOTIDE SEQUENCE [LARGE SCALE GENOMIC DNA]</scope>
    <source>
        <strain evidence="4 5">3-5-3</strain>
    </source>
</reference>
<dbReference type="Pfam" id="PF03448">
    <property type="entry name" value="MgtE_N"/>
    <property type="match status" value="1"/>
</dbReference>
<keyword evidence="2" id="KW-0812">Transmembrane</keyword>
<evidence type="ECO:0000313" key="5">
    <source>
        <dbReference type="Proteomes" id="UP000272464"/>
    </source>
</evidence>
<feature type="coiled-coil region" evidence="1">
    <location>
        <begin position="74"/>
        <end position="129"/>
    </location>
</feature>
<evidence type="ECO:0000259" key="3">
    <source>
        <dbReference type="Pfam" id="PF03448"/>
    </source>
</evidence>
<evidence type="ECO:0000256" key="1">
    <source>
        <dbReference type="SAM" id="Coils"/>
    </source>
</evidence>
<keyword evidence="2" id="KW-1133">Transmembrane helix</keyword>
<dbReference type="AlphaFoldDB" id="A0A3S1DW31"/>
<keyword evidence="1" id="KW-0175">Coiled coil</keyword>
<dbReference type="SUPFAM" id="SSF158791">
    <property type="entry name" value="MgtE N-terminal domain-like"/>
    <property type="match status" value="1"/>
</dbReference>
<feature type="transmembrane region" description="Helical" evidence="2">
    <location>
        <begin position="21"/>
        <end position="42"/>
    </location>
</feature>
<accession>A0A3S1DW31</accession>
<dbReference type="Gene3D" id="1.10.220.30">
    <property type="match status" value="1"/>
</dbReference>
<dbReference type="OrthoDB" id="2381574at2"/>
<dbReference type="EMBL" id="RZNX01000005">
    <property type="protein sequence ID" value="RUT29713.1"/>
    <property type="molecule type" value="Genomic_DNA"/>
</dbReference>
<evidence type="ECO:0000313" key="4">
    <source>
        <dbReference type="EMBL" id="RUT29713.1"/>
    </source>
</evidence>
<comment type="caution">
    <text evidence="4">The sequence shown here is derived from an EMBL/GenBank/DDBJ whole genome shotgun (WGS) entry which is preliminary data.</text>
</comment>
<proteinExistence type="predicted"/>
<name>A0A3S1DW31_9BACL</name>
<dbReference type="InterPro" id="IPR006668">
    <property type="entry name" value="Mg_transptr_MgtE_intracell_dom"/>
</dbReference>